<dbReference type="GO" id="GO:0019350">
    <property type="term" value="P:teichoic acid biosynthetic process"/>
    <property type="evidence" value="ECO:0007669"/>
    <property type="project" value="UniProtKB-KW"/>
</dbReference>
<dbReference type="InterPro" id="IPR001296">
    <property type="entry name" value="Glyco_trans_1"/>
</dbReference>
<dbReference type="AlphaFoldDB" id="A0A1C7I925"/>
<name>A0A1C7I925_9FIRM</name>
<dbReference type="InterPro" id="IPR043149">
    <property type="entry name" value="TagF_N"/>
</dbReference>
<evidence type="ECO:0000256" key="1">
    <source>
        <dbReference type="ARBA" id="ARBA00004202"/>
    </source>
</evidence>
<dbReference type="Pfam" id="PF04464">
    <property type="entry name" value="Glyphos_transf"/>
    <property type="match status" value="1"/>
</dbReference>
<evidence type="ECO:0000259" key="7">
    <source>
        <dbReference type="Pfam" id="PF00534"/>
    </source>
</evidence>
<dbReference type="Gene3D" id="3.40.50.12580">
    <property type="match status" value="1"/>
</dbReference>
<keyword evidence="9" id="KW-1185">Reference proteome</keyword>
<dbReference type="EMBL" id="CP015405">
    <property type="protein sequence ID" value="ANU74732.2"/>
    <property type="molecule type" value="Genomic_DNA"/>
</dbReference>
<sequence length="813" mass="94855">MIIYIGYFIKEWKSMKKLKRILKKVKSMLRSAWYIHYYYSSDLDGNTILLDSKNGKDLGGNILRLAQELSGNSVYSDYKLYFSSNKDRKRQLKNTLELYNITNAKIVKEAGYRHYKLLARAKYLITDTSFPMEFVKKEGQIITNTWHGTPLKKMGKDVDNQAYSMGNVQKSLLLSDYLLYPSDYMRNIMIKAYCMDNLYKGKILCSGYPRNSVFFYPEEGVLLRAKLNMADKKVFVYMPTWRGVVGKVETEVQVLEVQNYLLQMDEMLSDDELLLVRLHPFVAKAIDYNKFQHICAFPDGYDPYDILNMVDCLITDYSSVFFDFSNTGKKIVLFVYDKEQYLDDRGIYVQLDSFPFPQVQNVSELVKELRKPKNYDDTEFRKKYCQYDRKNVAQIVCKHIILNEKVLEEETVIDNGKDNVLIYCGVLAKNGLTTAFLNLLENIDHTKRNYFVTFVKSSYRKDPLQVKLLPSWVGIVPITGFFGRTPLEVLATVLYFRKKKKNRWIMKYVDRYYSREFKKNYGESDYTFVIHYSGYGEKTLTLFQNAPDRNIVFVHNDMVKELELKTNQHEHTVKRAYAEYFKVVPVTTDIYEPTFELGNNSNNICIVNNCHDYQGIIRKSNEKIIFDERTISTVSKAELEIILDNSEKKFITIGRFSFEKGHQMLLNAFDKYYEIYKEGYLIIIGGYGQLYDETLQYAQNLKSKNHIIIIRFMSNPMPVLKKCDLFILSSLYEGLGLVILEADTLGLPVISTDIPGPRGFVKEYGGYLVPPSVEGIYNGLIAFDRGEVPVMNVDYKRYNEHAIEQFETLFEEN</sequence>
<dbReference type="GO" id="GO:0005886">
    <property type="term" value="C:plasma membrane"/>
    <property type="evidence" value="ECO:0007669"/>
    <property type="project" value="UniProtKB-SubCell"/>
</dbReference>
<protein>
    <recommendedName>
        <fullName evidence="7">Glycosyl transferase family 1 domain-containing protein</fullName>
    </recommendedName>
</protein>
<dbReference type="InterPro" id="IPR043148">
    <property type="entry name" value="TagF_C"/>
</dbReference>
<organism evidence="8 9">
    <name type="scientific">Blautia pseudococcoides</name>
    <dbReference type="NCBI Taxonomy" id="1796616"/>
    <lineage>
        <taxon>Bacteria</taxon>
        <taxon>Bacillati</taxon>
        <taxon>Bacillota</taxon>
        <taxon>Clostridia</taxon>
        <taxon>Lachnospirales</taxon>
        <taxon>Lachnospiraceae</taxon>
        <taxon>Blautia</taxon>
    </lineage>
</organism>
<evidence type="ECO:0000256" key="5">
    <source>
        <dbReference type="ARBA" id="ARBA00022944"/>
    </source>
</evidence>
<dbReference type="CDD" id="cd03811">
    <property type="entry name" value="GT4_GT28_WabH-like"/>
    <property type="match status" value="1"/>
</dbReference>
<keyword evidence="4" id="KW-0808">Transferase</keyword>
<dbReference type="InterPro" id="IPR051612">
    <property type="entry name" value="Teichoic_Acid_Biosynth"/>
</dbReference>
<comment type="similarity">
    <text evidence="2">Belongs to the CDP-glycerol glycerophosphotransferase family.</text>
</comment>
<evidence type="ECO:0000256" key="6">
    <source>
        <dbReference type="ARBA" id="ARBA00023136"/>
    </source>
</evidence>
<dbReference type="SUPFAM" id="SSF53756">
    <property type="entry name" value="UDP-Glycosyltransferase/glycogen phosphorylase"/>
    <property type="match status" value="2"/>
</dbReference>
<dbReference type="GO" id="GO:0016757">
    <property type="term" value="F:glycosyltransferase activity"/>
    <property type="evidence" value="ECO:0007669"/>
    <property type="project" value="InterPro"/>
</dbReference>
<feature type="domain" description="Glycosyl transferase family 1" evidence="7">
    <location>
        <begin position="644"/>
        <end position="774"/>
    </location>
</feature>
<accession>A0A1C7I925</accession>
<dbReference type="Proteomes" id="UP000092574">
    <property type="component" value="Chromosome"/>
</dbReference>
<evidence type="ECO:0000313" key="8">
    <source>
        <dbReference type="EMBL" id="ANU74732.2"/>
    </source>
</evidence>
<dbReference type="Pfam" id="PF00534">
    <property type="entry name" value="Glycos_transf_1"/>
    <property type="match status" value="1"/>
</dbReference>
<evidence type="ECO:0000256" key="4">
    <source>
        <dbReference type="ARBA" id="ARBA00022679"/>
    </source>
</evidence>
<dbReference type="PANTHER" id="PTHR37316:SF3">
    <property type="entry name" value="TEICHOIC ACID GLYCEROL-PHOSPHATE TRANSFERASE"/>
    <property type="match status" value="1"/>
</dbReference>
<comment type="subcellular location">
    <subcellularLocation>
        <location evidence="1">Cell membrane</location>
        <topology evidence="1">Peripheral membrane protein</topology>
    </subcellularLocation>
</comment>
<keyword evidence="3" id="KW-1003">Cell membrane</keyword>
<dbReference type="STRING" id="1796616.A4V09_02515"/>
<dbReference type="InterPro" id="IPR007554">
    <property type="entry name" value="Glycerophosphate_synth"/>
</dbReference>
<dbReference type="GO" id="GO:0047355">
    <property type="term" value="F:CDP-glycerol glycerophosphotransferase activity"/>
    <property type="evidence" value="ECO:0007669"/>
    <property type="project" value="InterPro"/>
</dbReference>
<keyword evidence="6" id="KW-0472">Membrane</keyword>
<evidence type="ECO:0000256" key="3">
    <source>
        <dbReference type="ARBA" id="ARBA00022475"/>
    </source>
</evidence>
<reference evidence="8" key="1">
    <citation type="submission" date="2017-04" db="EMBL/GenBank/DDBJ databases">
        <title>Complete Genome Sequences of Twelve Strains of a Stable Defined Moderately Diverse Mouse Microbiota 2 (sDMDMm2).</title>
        <authorList>
            <person name="Uchimura Y."/>
            <person name="Wyss M."/>
            <person name="Brugiroux S."/>
            <person name="Limenitakis J.P."/>
            <person name="Stecher B."/>
            <person name="McCoy K.D."/>
            <person name="Macpherson A.J."/>
        </authorList>
    </citation>
    <scope>NUCLEOTIDE SEQUENCE</scope>
    <source>
        <strain evidence="8">YL58</strain>
    </source>
</reference>
<dbReference type="OrthoDB" id="9807097at2"/>
<dbReference type="KEGG" id="byl:A4V09_02515"/>
<evidence type="ECO:0000313" key="9">
    <source>
        <dbReference type="Proteomes" id="UP000092574"/>
    </source>
</evidence>
<dbReference type="Gene3D" id="3.40.50.11820">
    <property type="match status" value="1"/>
</dbReference>
<proteinExistence type="inferred from homology"/>
<evidence type="ECO:0000256" key="2">
    <source>
        <dbReference type="ARBA" id="ARBA00010488"/>
    </source>
</evidence>
<keyword evidence="5" id="KW-0777">Teichoic acid biosynthesis</keyword>
<gene>
    <name evidence="8" type="ORF">A4V09_02515</name>
</gene>
<dbReference type="PANTHER" id="PTHR37316">
    <property type="entry name" value="TEICHOIC ACID GLYCEROL-PHOSPHATE PRIMASE"/>
    <property type="match status" value="1"/>
</dbReference>
<dbReference type="Gene3D" id="3.40.50.2000">
    <property type="entry name" value="Glycogen Phosphorylase B"/>
    <property type="match status" value="2"/>
</dbReference>